<dbReference type="Proteomes" id="UP000297737">
    <property type="component" value="Unassembled WGS sequence"/>
</dbReference>
<feature type="transmembrane region" description="Helical" evidence="5">
    <location>
        <begin position="174"/>
        <end position="196"/>
    </location>
</feature>
<dbReference type="AlphaFoldDB" id="A0A4Y9EPF8"/>
<keyword evidence="4 5" id="KW-0472">Membrane</keyword>
<dbReference type="GO" id="GO:0012505">
    <property type="term" value="C:endomembrane system"/>
    <property type="evidence" value="ECO:0007669"/>
    <property type="project" value="UniProtKB-SubCell"/>
</dbReference>
<evidence type="ECO:0000256" key="3">
    <source>
        <dbReference type="ARBA" id="ARBA00022989"/>
    </source>
</evidence>
<organism evidence="6 7">
    <name type="scientific">Glacieibacterium arshaanense</name>
    <dbReference type="NCBI Taxonomy" id="2511025"/>
    <lineage>
        <taxon>Bacteria</taxon>
        <taxon>Pseudomonadati</taxon>
        <taxon>Pseudomonadota</taxon>
        <taxon>Alphaproteobacteria</taxon>
        <taxon>Sphingomonadales</taxon>
        <taxon>Sphingosinicellaceae</taxon>
        <taxon>Glacieibacterium</taxon>
    </lineage>
</organism>
<evidence type="ECO:0000256" key="5">
    <source>
        <dbReference type="SAM" id="Phobius"/>
    </source>
</evidence>
<feature type="transmembrane region" description="Helical" evidence="5">
    <location>
        <begin position="147"/>
        <end position="168"/>
    </location>
</feature>
<protein>
    <submittedName>
        <fullName evidence="6">VIT family protein</fullName>
    </submittedName>
</protein>
<evidence type="ECO:0000256" key="1">
    <source>
        <dbReference type="ARBA" id="ARBA00004127"/>
    </source>
</evidence>
<reference evidence="6 7" key="1">
    <citation type="submission" date="2019-02" db="EMBL/GenBank/DDBJ databases">
        <title>Polymorphobacter sp. isolated from the lake at the Tibet of China.</title>
        <authorList>
            <person name="Li A."/>
        </authorList>
    </citation>
    <scope>NUCLEOTIDE SEQUENCE [LARGE SCALE GENOMIC DNA]</scope>
    <source>
        <strain evidence="6 7">DJ1R-1</strain>
    </source>
</reference>
<dbReference type="GO" id="GO:0030026">
    <property type="term" value="P:intracellular manganese ion homeostasis"/>
    <property type="evidence" value="ECO:0007669"/>
    <property type="project" value="InterPro"/>
</dbReference>
<keyword evidence="7" id="KW-1185">Reference proteome</keyword>
<dbReference type="PANTHER" id="PTHR31851">
    <property type="entry name" value="FE(2+)/MN(2+) TRANSPORTER PCL1"/>
    <property type="match status" value="1"/>
</dbReference>
<evidence type="ECO:0000256" key="2">
    <source>
        <dbReference type="ARBA" id="ARBA00022692"/>
    </source>
</evidence>
<keyword evidence="3 5" id="KW-1133">Transmembrane helix</keyword>
<name>A0A4Y9EPF8_9SPHN</name>
<keyword evidence="2 5" id="KW-0812">Transmembrane</keyword>
<proteinExistence type="predicted"/>
<comment type="caution">
    <text evidence="6">The sequence shown here is derived from an EMBL/GenBank/DDBJ whole genome shotgun (WGS) entry which is preliminary data.</text>
</comment>
<gene>
    <name evidence="6" type="ORF">EUV02_11465</name>
</gene>
<comment type="subcellular location">
    <subcellularLocation>
        <location evidence="1">Endomembrane system</location>
        <topology evidence="1">Multi-pass membrane protein</topology>
    </subcellularLocation>
</comment>
<evidence type="ECO:0000313" key="6">
    <source>
        <dbReference type="EMBL" id="TFU03753.1"/>
    </source>
</evidence>
<feature type="transmembrane region" description="Helical" evidence="5">
    <location>
        <begin position="208"/>
        <end position="227"/>
    </location>
</feature>
<dbReference type="EMBL" id="SIHO01000002">
    <property type="protein sequence ID" value="TFU03753.1"/>
    <property type="molecule type" value="Genomic_DNA"/>
</dbReference>
<evidence type="ECO:0000313" key="7">
    <source>
        <dbReference type="Proteomes" id="UP000297737"/>
    </source>
</evidence>
<dbReference type="InterPro" id="IPR008217">
    <property type="entry name" value="Ccc1_fam"/>
</dbReference>
<evidence type="ECO:0000256" key="4">
    <source>
        <dbReference type="ARBA" id="ARBA00023136"/>
    </source>
</evidence>
<accession>A0A4Y9EPF8</accession>
<dbReference type="CDD" id="cd02432">
    <property type="entry name" value="Nodulin-21_like_1"/>
    <property type="match status" value="1"/>
</dbReference>
<dbReference type="GO" id="GO:0005384">
    <property type="term" value="F:manganese ion transmembrane transporter activity"/>
    <property type="evidence" value="ECO:0007669"/>
    <property type="project" value="InterPro"/>
</dbReference>
<dbReference type="OrthoDB" id="9789677at2"/>
<dbReference type="Pfam" id="PF01988">
    <property type="entry name" value="VIT1"/>
    <property type="match status" value="1"/>
</dbReference>
<sequence>MARHFERHLVDRTAWLRAAVLGANDGIVSTASLIVGVAASGADRQAVLVAGVAGLVAGAMSMAAGEYVSVSSQADSEAAERARETAEQLASPAAELDELTAIYVARGVEPATARTVAEQLSRGDVLAVHLRDELGHSETSAARPVQAAMASAASFLVGAAAPLLVVVLAPVAMLPVAVSVASLLFLALLGIIGARAGGAPVLRATLRVTFWGALAMAATAGIGRLFGAVV</sequence>
<dbReference type="RefSeq" id="WP_135246345.1">
    <property type="nucleotide sequence ID" value="NZ_SIHO01000002.1"/>
</dbReference>